<evidence type="ECO:0000313" key="3">
    <source>
        <dbReference type="EMBL" id="EED91911.1"/>
    </source>
</evidence>
<dbReference type="RefSeq" id="XP_002290159.1">
    <property type="nucleotide sequence ID" value="XM_002290123.1"/>
</dbReference>
<accession>B8C2A0</accession>
<keyword evidence="4" id="KW-1185">Reference proteome</keyword>
<dbReference type="Proteomes" id="UP000001449">
    <property type="component" value="Chromosome 5"/>
</dbReference>
<protein>
    <submittedName>
        <fullName evidence="3">Uncharacterized protein</fullName>
    </submittedName>
</protein>
<dbReference type="InParanoid" id="B8C2A0"/>
<keyword evidence="2" id="KW-0732">Signal</keyword>
<reference evidence="3 4" key="2">
    <citation type="journal article" date="2008" name="Nature">
        <title>The Phaeodactylum genome reveals the evolutionary history of diatom genomes.</title>
        <authorList>
            <person name="Bowler C."/>
            <person name="Allen A.E."/>
            <person name="Badger J.H."/>
            <person name="Grimwood J."/>
            <person name="Jabbari K."/>
            <person name="Kuo A."/>
            <person name="Maheswari U."/>
            <person name="Martens C."/>
            <person name="Maumus F."/>
            <person name="Otillar R.P."/>
            <person name="Rayko E."/>
            <person name="Salamov A."/>
            <person name="Vandepoele K."/>
            <person name="Beszteri B."/>
            <person name="Gruber A."/>
            <person name="Heijde M."/>
            <person name="Katinka M."/>
            <person name="Mock T."/>
            <person name="Valentin K."/>
            <person name="Verret F."/>
            <person name="Berges J.A."/>
            <person name="Brownlee C."/>
            <person name="Cadoret J.P."/>
            <person name="Chiovitti A."/>
            <person name="Choi C.J."/>
            <person name="Coesel S."/>
            <person name="De Martino A."/>
            <person name="Detter J.C."/>
            <person name="Durkin C."/>
            <person name="Falciatore A."/>
            <person name="Fournet J."/>
            <person name="Haruta M."/>
            <person name="Huysman M.J."/>
            <person name="Jenkins B.D."/>
            <person name="Jiroutova K."/>
            <person name="Jorgensen R.E."/>
            <person name="Joubert Y."/>
            <person name="Kaplan A."/>
            <person name="Kroger N."/>
            <person name="Kroth P.G."/>
            <person name="La Roche J."/>
            <person name="Lindquist E."/>
            <person name="Lommer M."/>
            <person name="Martin-Jezequel V."/>
            <person name="Lopez P.J."/>
            <person name="Lucas S."/>
            <person name="Mangogna M."/>
            <person name="McGinnis K."/>
            <person name="Medlin L.K."/>
            <person name="Montsant A."/>
            <person name="Oudot-Le Secq M.P."/>
            <person name="Napoli C."/>
            <person name="Obornik M."/>
            <person name="Parker M.S."/>
            <person name="Petit J.L."/>
            <person name="Porcel B.M."/>
            <person name="Poulsen N."/>
            <person name="Robison M."/>
            <person name="Rychlewski L."/>
            <person name="Rynearson T.A."/>
            <person name="Schmutz J."/>
            <person name="Shapiro H."/>
            <person name="Siaut M."/>
            <person name="Stanley M."/>
            <person name="Sussman M.R."/>
            <person name="Taylor A.R."/>
            <person name="Vardi A."/>
            <person name="von Dassow P."/>
            <person name="Vyverman W."/>
            <person name="Willis A."/>
            <person name="Wyrwicz L.S."/>
            <person name="Rokhsar D.S."/>
            <person name="Weissenbach J."/>
            <person name="Armbrust E.V."/>
            <person name="Green B.R."/>
            <person name="Van de Peer Y."/>
            <person name="Grigoriev I.V."/>
        </authorList>
    </citation>
    <scope>NUCLEOTIDE SEQUENCE [LARGE SCALE GENOMIC DNA]</scope>
    <source>
        <strain evidence="3 4">CCMP1335</strain>
    </source>
</reference>
<name>B8C2A0_THAPS</name>
<feature type="chain" id="PRO_5002869626" evidence="2">
    <location>
        <begin position="25"/>
        <end position="124"/>
    </location>
</feature>
<dbReference type="PaxDb" id="35128-Thaps22640"/>
<sequence length="124" mass="13401">MPTFRSFVAALLLVVVLAISKTEARVPDTFVRGFMSDTNQYHCIMASSSGSQRVECVGRGGSVSSSQQNRRRGGTNDSEVEGGTTPMQAVVQVRDAAVTFVGRVQRQAFSNGESPNTQQSRKSR</sequence>
<evidence type="ECO:0000256" key="2">
    <source>
        <dbReference type="SAM" id="SignalP"/>
    </source>
</evidence>
<dbReference type="GeneID" id="7451785"/>
<gene>
    <name evidence="3" type="ORF">THAPSDRAFT_22640</name>
</gene>
<organism evidence="3 4">
    <name type="scientific">Thalassiosira pseudonana</name>
    <name type="common">Marine diatom</name>
    <name type="synonym">Cyclotella nana</name>
    <dbReference type="NCBI Taxonomy" id="35128"/>
    <lineage>
        <taxon>Eukaryota</taxon>
        <taxon>Sar</taxon>
        <taxon>Stramenopiles</taxon>
        <taxon>Ochrophyta</taxon>
        <taxon>Bacillariophyta</taxon>
        <taxon>Coscinodiscophyceae</taxon>
        <taxon>Thalassiosirophycidae</taxon>
        <taxon>Thalassiosirales</taxon>
        <taxon>Thalassiosiraceae</taxon>
        <taxon>Thalassiosira</taxon>
    </lineage>
</organism>
<proteinExistence type="predicted"/>
<feature type="signal peptide" evidence="2">
    <location>
        <begin position="1"/>
        <end position="24"/>
    </location>
</feature>
<dbReference type="HOGENOM" id="CLU_2008542_0_0_1"/>
<evidence type="ECO:0000313" key="4">
    <source>
        <dbReference type="Proteomes" id="UP000001449"/>
    </source>
</evidence>
<evidence type="ECO:0000256" key="1">
    <source>
        <dbReference type="SAM" id="MobiDB-lite"/>
    </source>
</evidence>
<reference evidence="3 4" key="1">
    <citation type="journal article" date="2004" name="Science">
        <title>The genome of the diatom Thalassiosira pseudonana: ecology, evolution, and metabolism.</title>
        <authorList>
            <person name="Armbrust E.V."/>
            <person name="Berges J.A."/>
            <person name="Bowler C."/>
            <person name="Green B.R."/>
            <person name="Martinez D."/>
            <person name="Putnam N.H."/>
            <person name="Zhou S."/>
            <person name="Allen A.E."/>
            <person name="Apt K.E."/>
            <person name="Bechner M."/>
            <person name="Brzezinski M.A."/>
            <person name="Chaal B.K."/>
            <person name="Chiovitti A."/>
            <person name="Davis A.K."/>
            <person name="Demarest M.S."/>
            <person name="Detter J.C."/>
            <person name="Glavina T."/>
            <person name="Goodstein D."/>
            <person name="Hadi M.Z."/>
            <person name="Hellsten U."/>
            <person name="Hildebrand M."/>
            <person name="Jenkins B.D."/>
            <person name="Jurka J."/>
            <person name="Kapitonov V.V."/>
            <person name="Kroger N."/>
            <person name="Lau W.W."/>
            <person name="Lane T.W."/>
            <person name="Larimer F.W."/>
            <person name="Lippmeier J.C."/>
            <person name="Lucas S."/>
            <person name="Medina M."/>
            <person name="Montsant A."/>
            <person name="Obornik M."/>
            <person name="Parker M.S."/>
            <person name="Palenik B."/>
            <person name="Pazour G.J."/>
            <person name="Richardson P.M."/>
            <person name="Rynearson T.A."/>
            <person name="Saito M.A."/>
            <person name="Schwartz D.C."/>
            <person name="Thamatrakoln K."/>
            <person name="Valentin K."/>
            <person name="Vardi A."/>
            <person name="Wilkerson F.P."/>
            <person name="Rokhsar D.S."/>
        </authorList>
    </citation>
    <scope>NUCLEOTIDE SEQUENCE [LARGE SCALE GENOMIC DNA]</scope>
    <source>
        <strain evidence="3 4">CCMP1335</strain>
    </source>
</reference>
<dbReference type="KEGG" id="tps:THAPSDRAFT_22640"/>
<feature type="region of interest" description="Disordered" evidence="1">
    <location>
        <begin position="55"/>
        <end position="88"/>
    </location>
</feature>
<dbReference type="AlphaFoldDB" id="B8C2A0"/>
<dbReference type="EMBL" id="CM000642">
    <property type="protein sequence ID" value="EED91911.1"/>
    <property type="molecule type" value="Genomic_DNA"/>
</dbReference>